<feature type="domain" description="RING-type" evidence="2">
    <location>
        <begin position="151"/>
        <end position="193"/>
    </location>
</feature>
<dbReference type="InterPro" id="IPR001841">
    <property type="entry name" value="Znf_RING"/>
</dbReference>
<protein>
    <submittedName>
        <fullName evidence="3">Zinc finger RING-type</fullName>
    </submittedName>
</protein>
<accession>A0A8T1ZFE4</accession>
<dbReference type="AlphaFoldDB" id="A0A8T1ZFE4"/>
<evidence type="ECO:0000313" key="3">
    <source>
        <dbReference type="EMBL" id="KAG7556744.1"/>
    </source>
</evidence>
<sequence>MGGPGLIVAMTSRLGNLRLYKVDVPSYSNIGVILVTQEDRQLGCRFRLTRYTGQRQRDSKAGLSQSFVELLGYLDIVPPACPVLVFHFHIRELHEKDPAPQIDIMEAVMNVLKLDDPMLDVEDAIGTFVRVRPIAPTTTEIVDCYRGIDLCFLCEKGYPKEKEIVYKTVCNHIFHATCISSHLSRTPQCLVCSRELLPVDIRTLLFKA</sequence>
<keyword evidence="1" id="KW-0479">Metal-binding</keyword>
<gene>
    <name evidence="3" type="ORF">ISN44_As11g027400</name>
</gene>
<organism evidence="3 4">
    <name type="scientific">Arabidopsis suecica</name>
    <name type="common">Swedish thale-cress</name>
    <name type="synonym">Cardaminopsis suecica</name>
    <dbReference type="NCBI Taxonomy" id="45249"/>
    <lineage>
        <taxon>Eukaryota</taxon>
        <taxon>Viridiplantae</taxon>
        <taxon>Streptophyta</taxon>
        <taxon>Embryophyta</taxon>
        <taxon>Tracheophyta</taxon>
        <taxon>Spermatophyta</taxon>
        <taxon>Magnoliopsida</taxon>
        <taxon>eudicotyledons</taxon>
        <taxon>Gunneridae</taxon>
        <taxon>Pentapetalae</taxon>
        <taxon>rosids</taxon>
        <taxon>malvids</taxon>
        <taxon>Brassicales</taxon>
        <taxon>Brassicaceae</taxon>
        <taxon>Camelineae</taxon>
        <taxon>Arabidopsis</taxon>
    </lineage>
</organism>
<dbReference type="GO" id="GO:0008270">
    <property type="term" value="F:zinc ion binding"/>
    <property type="evidence" value="ECO:0007669"/>
    <property type="project" value="UniProtKB-KW"/>
</dbReference>
<reference evidence="3 4" key="1">
    <citation type="submission" date="2020-12" db="EMBL/GenBank/DDBJ databases">
        <title>Concerted genomic and epigenomic changes stabilize Arabidopsis allopolyploids.</title>
        <authorList>
            <person name="Chen Z."/>
        </authorList>
    </citation>
    <scope>NUCLEOTIDE SEQUENCE [LARGE SCALE GENOMIC DNA]</scope>
    <source>
        <strain evidence="3">As9502</strain>
        <tissue evidence="3">Leaf</tissue>
    </source>
</reference>
<dbReference type="Proteomes" id="UP000694251">
    <property type="component" value="Chromosome 11"/>
</dbReference>
<evidence type="ECO:0000256" key="1">
    <source>
        <dbReference type="PROSITE-ProRule" id="PRU00175"/>
    </source>
</evidence>
<keyword evidence="4" id="KW-1185">Reference proteome</keyword>
<dbReference type="OrthoDB" id="8062037at2759"/>
<evidence type="ECO:0000313" key="4">
    <source>
        <dbReference type="Proteomes" id="UP000694251"/>
    </source>
</evidence>
<proteinExistence type="predicted"/>
<dbReference type="EMBL" id="JAEFBJ010000011">
    <property type="protein sequence ID" value="KAG7556744.1"/>
    <property type="molecule type" value="Genomic_DNA"/>
</dbReference>
<keyword evidence="1" id="KW-0862">Zinc</keyword>
<keyword evidence="1" id="KW-0863">Zinc-finger</keyword>
<evidence type="ECO:0000259" key="2">
    <source>
        <dbReference type="PROSITE" id="PS50089"/>
    </source>
</evidence>
<comment type="caution">
    <text evidence="3">The sequence shown here is derived from an EMBL/GenBank/DDBJ whole genome shotgun (WGS) entry which is preliminary data.</text>
</comment>
<name>A0A8T1ZFE4_ARASU</name>
<dbReference type="PROSITE" id="PS50089">
    <property type="entry name" value="ZF_RING_2"/>
    <property type="match status" value="1"/>
</dbReference>
<dbReference type="Pfam" id="PF13639">
    <property type="entry name" value="zf-RING_2"/>
    <property type="match status" value="1"/>
</dbReference>